<accession>A0A2C1M3S3</accession>
<dbReference type="Proteomes" id="UP000225766">
    <property type="component" value="Unassembled WGS sequence"/>
</dbReference>
<comment type="caution">
    <text evidence="1">The sequence shown here is derived from an EMBL/GenBank/DDBJ whole genome shotgun (WGS) entry which is preliminary data.</text>
</comment>
<name>A0A2C1M3S3_BACCE</name>
<dbReference type="Pfam" id="PF20505">
    <property type="entry name" value="DUF6731"/>
    <property type="match status" value="1"/>
</dbReference>
<evidence type="ECO:0000313" key="1">
    <source>
        <dbReference type="EMBL" id="PGU05383.1"/>
    </source>
</evidence>
<protein>
    <submittedName>
        <fullName evidence="1">Uncharacterized protein</fullName>
    </submittedName>
</protein>
<dbReference type="InterPro" id="IPR046618">
    <property type="entry name" value="DUF6731"/>
</dbReference>
<reference evidence="1 2" key="1">
    <citation type="submission" date="2017-09" db="EMBL/GenBank/DDBJ databases">
        <title>Large-scale bioinformatics analysis of Bacillus genomes uncovers conserved roles of natural products in bacterial physiology.</title>
        <authorList>
            <consortium name="Agbiome Team Llc"/>
            <person name="Bleich R.M."/>
            <person name="Grubbs K.J."/>
            <person name="Santa Maria K.C."/>
            <person name="Allen S.E."/>
            <person name="Farag S."/>
            <person name="Shank E.A."/>
            <person name="Bowers A."/>
        </authorList>
    </citation>
    <scope>NUCLEOTIDE SEQUENCE [LARGE SCALE GENOMIC DNA]</scope>
    <source>
        <strain evidence="1 2">AFS040105</strain>
    </source>
</reference>
<evidence type="ECO:0000313" key="2">
    <source>
        <dbReference type="Proteomes" id="UP000225766"/>
    </source>
</evidence>
<gene>
    <name evidence="1" type="ORF">COD19_03980</name>
</gene>
<dbReference type="RefSeq" id="WP_098882442.1">
    <property type="nucleotide sequence ID" value="NZ_NUMG01000004.1"/>
</dbReference>
<proteinExistence type="predicted"/>
<sequence length="316" mass="36274">MQKFAYLYNCYITLNGKRTDIALDDFLDKIIPLDAIKRQKKIKGVDYISKGMMPEINSSKSRNRQIGFGKYRDHKPYEAEKGTDFAELIKKDILEMCSALFIPQQKLLVVEYNHYGPRINSIAQYLSSFLPKNDNDLWDIEILPVETDLGWSDLAKSNDIRKIEIKLDIAGKSKHFISKKNAPKSLLMNLIQETVKTHSQFGANTAQLCFGNGRKKVGIQAEHLLSLLELLAYEESELFETVKVKYKSTSTGRMEEVDLKHDGVKSIILNNVDKNNNWEYICNEISNEYYVEKEPASSNFSKHAPFKSTKFPDIII</sequence>
<dbReference type="AlphaFoldDB" id="A0A2C1M3S3"/>
<organism evidence="1 2">
    <name type="scientific">Bacillus cereus</name>
    <dbReference type="NCBI Taxonomy" id="1396"/>
    <lineage>
        <taxon>Bacteria</taxon>
        <taxon>Bacillati</taxon>
        <taxon>Bacillota</taxon>
        <taxon>Bacilli</taxon>
        <taxon>Bacillales</taxon>
        <taxon>Bacillaceae</taxon>
        <taxon>Bacillus</taxon>
        <taxon>Bacillus cereus group</taxon>
    </lineage>
</organism>
<dbReference type="EMBL" id="NUMG01000004">
    <property type="protein sequence ID" value="PGU05383.1"/>
    <property type="molecule type" value="Genomic_DNA"/>
</dbReference>